<dbReference type="InterPro" id="IPR027417">
    <property type="entry name" value="P-loop_NTPase"/>
</dbReference>
<dbReference type="GO" id="GO:0015937">
    <property type="term" value="P:coenzyme A biosynthetic process"/>
    <property type="evidence" value="ECO:0007669"/>
    <property type="project" value="UniProtKB-UniRule"/>
</dbReference>
<dbReference type="CDD" id="cd02022">
    <property type="entry name" value="DPCK"/>
    <property type="match status" value="1"/>
</dbReference>
<reference evidence="5" key="1">
    <citation type="submission" date="2024-01" db="EMBL/GenBank/DDBJ databases">
        <title>Synechococcus elongatus PCC 11802, a close yet different native of Synechococcus elongatus PCC 11801.</title>
        <authorList>
            <person name="Jaiswal D."/>
            <person name="Sengupta A."/>
            <person name="Sengupta S."/>
            <person name="Pakrasi H.B."/>
            <person name="Wangikar P."/>
        </authorList>
    </citation>
    <scope>NUCLEOTIDE SEQUENCE</scope>
    <source>
        <strain evidence="5">PCC 11802</strain>
    </source>
</reference>
<feature type="binding site" evidence="3">
    <location>
        <begin position="21"/>
        <end position="26"/>
    </location>
    <ligand>
        <name>ATP</name>
        <dbReference type="ChEBI" id="CHEBI:30616"/>
    </ligand>
</feature>
<organism evidence="5">
    <name type="scientific">Synechococcus elongatus PCC 11802</name>
    <dbReference type="NCBI Taxonomy" id="2283154"/>
    <lineage>
        <taxon>Bacteria</taxon>
        <taxon>Bacillati</taxon>
        <taxon>Cyanobacteriota</taxon>
        <taxon>Cyanophyceae</taxon>
        <taxon>Synechococcales</taxon>
        <taxon>Synechococcaceae</taxon>
        <taxon>Synechococcus</taxon>
    </lineage>
</organism>
<dbReference type="Gene3D" id="3.40.50.300">
    <property type="entry name" value="P-loop containing nucleotide triphosphate hydrolases"/>
    <property type="match status" value="1"/>
</dbReference>
<comment type="subcellular location">
    <subcellularLocation>
        <location evidence="3">Cytoplasm</location>
    </subcellularLocation>
</comment>
<name>A0AAT9JW56_SYNEL</name>
<evidence type="ECO:0000313" key="5">
    <source>
        <dbReference type="EMBL" id="QFZ92790.2"/>
    </source>
</evidence>
<dbReference type="EC" id="2.7.1.24" evidence="3 4"/>
<proteinExistence type="inferred from homology"/>
<protein>
    <recommendedName>
        <fullName evidence="3 4">Dephospho-CoA kinase</fullName>
        <ecNumber evidence="3 4">2.7.1.24</ecNumber>
    </recommendedName>
    <alternativeName>
        <fullName evidence="3">Dephosphocoenzyme A kinase</fullName>
    </alternativeName>
</protein>
<dbReference type="HAMAP" id="MF_00376">
    <property type="entry name" value="Dephospho_CoA_kinase"/>
    <property type="match status" value="1"/>
</dbReference>
<gene>
    <name evidence="3 5" type="primary">coaE</name>
    <name evidence="5" type="ORF">EKO22_11030</name>
</gene>
<evidence type="ECO:0000256" key="4">
    <source>
        <dbReference type="NCBIfam" id="TIGR00152"/>
    </source>
</evidence>
<keyword evidence="3" id="KW-0173">Coenzyme A biosynthesis</keyword>
<dbReference type="NCBIfam" id="TIGR00152">
    <property type="entry name" value="dephospho-CoA kinase"/>
    <property type="match status" value="1"/>
</dbReference>
<dbReference type="GO" id="GO:0005737">
    <property type="term" value="C:cytoplasm"/>
    <property type="evidence" value="ECO:0007669"/>
    <property type="project" value="UniProtKB-SubCell"/>
</dbReference>
<evidence type="ECO:0000256" key="3">
    <source>
        <dbReference type="HAMAP-Rule" id="MF_00376"/>
    </source>
</evidence>
<comment type="similarity">
    <text evidence="3">Belongs to the CoaE family.</text>
</comment>
<evidence type="ECO:0000256" key="1">
    <source>
        <dbReference type="ARBA" id="ARBA00022741"/>
    </source>
</evidence>
<dbReference type="GO" id="GO:0005524">
    <property type="term" value="F:ATP binding"/>
    <property type="evidence" value="ECO:0007669"/>
    <property type="project" value="UniProtKB-UniRule"/>
</dbReference>
<dbReference type="PROSITE" id="PS51219">
    <property type="entry name" value="DPCK"/>
    <property type="match status" value="1"/>
</dbReference>
<keyword evidence="2 3" id="KW-0067">ATP-binding</keyword>
<dbReference type="Pfam" id="PF01121">
    <property type="entry name" value="CoaE"/>
    <property type="match status" value="1"/>
</dbReference>
<accession>A0AAT9JW56</accession>
<dbReference type="EMBL" id="CP034671">
    <property type="protein sequence ID" value="QFZ92790.2"/>
    <property type="molecule type" value="Genomic_DNA"/>
</dbReference>
<dbReference type="PANTHER" id="PTHR10695">
    <property type="entry name" value="DEPHOSPHO-COA KINASE-RELATED"/>
    <property type="match status" value="1"/>
</dbReference>
<comment type="function">
    <text evidence="3">Catalyzes the phosphorylation of the 3'-hydroxyl group of dephosphocoenzyme A to form coenzyme A.</text>
</comment>
<sequence>MGAPNHLNPAQRRIGLTGGIATGKSTVADYLRDRYQLPILDADRYAREVVAVGSPVLQAIRDRYGALILLADGQLDRQKLGSIIFADPAERQWLEQQTHPAICACFERDLAQLATEPTVILVIPLLFEAGLQAWVQEIWVVACPPEQQRDRLIQRDRLSPSAVEQRLAAQWPLTQKCEQADIVIDNSRDRAFTFQQVDQALGILGNA</sequence>
<keyword evidence="3" id="KW-0963">Cytoplasm</keyword>
<dbReference type="AlphaFoldDB" id="A0AAT9JW56"/>
<comment type="catalytic activity">
    <reaction evidence="3">
        <text>3'-dephospho-CoA + ATP = ADP + CoA + H(+)</text>
        <dbReference type="Rhea" id="RHEA:18245"/>
        <dbReference type="ChEBI" id="CHEBI:15378"/>
        <dbReference type="ChEBI" id="CHEBI:30616"/>
        <dbReference type="ChEBI" id="CHEBI:57287"/>
        <dbReference type="ChEBI" id="CHEBI:57328"/>
        <dbReference type="ChEBI" id="CHEBI:456216"/>
        <dbReference type="EC" id="2.7.1.24"/>
    </reaction>
</comment>
<dbReference type="SUPFAM" id="SSF52540">
    <property type="entry name" value="P-loop containing nucleoside triphosphate hydrolases"/>
    <property type="match status" value="1"/>
</dbReference>
<dbReference type="RefSeq" id="WP_208678289.1">
    <property type="nucleotide sequence ID" value="NZ_CP034671.2"/>
</dbReference>
<keyword evidence="3 5" id="KW-0808">Transferase</keyword>
<keyword evidence="1 3" id="KW-0547">Nucleotide-binding</keyword>
<dbReference type="GO" id="GO:0004140">
    <property type="term" value="F:dephospho-CoA kinase activity"/>
    <property type="evidence" value="ECO:0007669"/>
    <property type="project" value="UniProtKB-UniRule"/>
</dbReference>
<keyword evidence="3 5" id="KW-0418">Kinase</keyword>
<dbReference type="InterPro" id="IPR001977">
    <property type="entry name" value="Depp_CoAkinase"/>
</dbReference>
<dbReference type="PANTHER" id="PTHR10695:SF46">
    <property type="entry name" value="BIFUNCTIONAL COENZYME A SYNTHASE-RELATED"/>
    <property type="match status" value="1"/>
</dbReference>
<evidence type="ECO:0000256" key="2">
    <source>
        <dbReference type="ARBA" id="ARBA00022840"/>
    </source>
</evidence>
<comment type="pathway">
    <text evidence="3">Cofactor biosynthesis; coenzyme A biosynthesis; CoA from (R)-pantothenate: step 5/5.</text>
</comment>